<dbReference type="PRINTS" id="PR00111">
    <property type="entry name" value="ABHYDROLASE"/>
</dbReference>
<dbReference type="InterPro" id="IPR050471">
    <property type="entry name" value="AB_hydrolase"/>
</dbReference>
<reference evidence="2" key="1">
    <citation type="journal article" date="2020" name="Nat. Commun.">
        <title>Large-scale genome sequencing of mycorrhizal fungi provides insights into the early evolution of symbiotic traits.</title>
        <authorList>
            <person name="Miyauchi S."/>
            <person name="Kiss E."/>
            <person name="Kuo A."/>
            <person name="Drula E."/>
            <person name="Kohler A."/>
            <person name="Sanchez-Garcia M."/>
            <person name="Morin E."/>
            <person name="Andreopoulos B."/>
            <person name="Barry K.W."/>
            <person name="Bonito G."/>
            <person name="Buee M."/>
            <person name="Carver A."/>
            <person name="Chen C."/>
            <person name="Cichocki N."/>
            <person name="Clum A."/>
            <person name="Culley D."/>
            <person name="Crous P.W."/>
            <person name="Fauchery L."/>
            <person name="Girlanda M."/>
            <person name="Hayes R.D."/>
            <person name="Keri Z."/>
            <person name="LaButti K."/>
            <person name="Lipzen A."/>
            <person name="Lombard V."/>
            <person name="Magnuson J."/>
            <person name="Maillard F."/>
            <person name="Murat C."/>
            <person name="Nolan M."/>
            <person name="Ohm R.A."/>
            <person name="Pangilinan J."/>
            <person name="Pereira M.F."/>
            <person name="Perotto S."/>
            <person name="Peter M."/>
            <person name="Pfister S."/>
            <person name="Riley R."/>
            <person name="Sitrit Y."/>
            <person name="Stielow J.B."/>
            <person name="Szollosi G."/>
            <person name="Zifcakova L."/>
            <person name="Stursova M."/>
            <person name="Spatafora J.W."/>
            <person name="Tedersoo L."/>
            <person name="Vaario L.M."/>
            <person name="Yamada A."/>
            <person name="Yan M."/>
            <person name="Wang P."/>
            <person name="Xu J."/>
            <person name="Bruns T."/>
            <person name="Baldrian P."/>
            <person name="Vilgalys R."/>
            <person name="Dunand C."/>
            <person name="Henrissat B."/>
            <person name="Grigoriev I.V."/>
            <person name="Hibbett D."/>
            <person name="Nagy L.G."/>
            <person name="Martin F.M."/>
        </authorList>
    </citation>
    <scope>NUCLEOTIDE SEQUENCE</scope>
    <source>
        <strain evidence="2">UH-Tt-Lm1</strain>
    </source>
</reference>
<dbReference type="InterPro" id="IPR000073">
    <property type="entry name" value="AB_hydrolase_1"/>
</dbReference>
<dbReference type="Gene3D" id="3.40.50.1820">
    <property type="entry name" value="alpha/beta hydrolase"/>
    <property type="match status" value="1"/>
</dbReference>
<dbReference type="SUPFAM" id="SSF53474">
    <property type="entry name" value="alpha/beta-Hydrolases"/>
    <property type="match status" value="1"/>
</dbReference>
<organism evidence="2 3">
    <name type="scientific">Thelephora terrestris</name>
    <dbReference type="NCBI Taxonomy" id="56493"/>
    <lineage>
        <taxon>Eukaryota</taxon>
        <taxon>Fungi</taxon>
        <taxon>Dikarya</taxon>
        <taxon>Basidiomycota</taxon>
        <taxon>Agaricomycotina</taxon>
        <taxon>Agaricomycetes</taxon>
        <taxon>Thelephorales</taxon>
        <taxon>Thelephoraceae</taxon>
        <taxon>Thelephora</taxon>
    </lineage>
</organism>
<dbReference type="GO" id="GO:0046503">
    <property type="term" value="P:glycerolipid catabolic process"/>
    <property type="evidence" value="ECO:0007669"/>
    <property type="project" value="TreeGrafter"/>
</dbReference>
<proteinExistence type="predicted"/>
<dbReference type="GO" id="GO:0004806">
    <property type="term" value="F:triacylglycerol lipase activity"/>
    <property type="evidence" value="ECO:0007669"/>
    <property type="project" value="TreeGrafter"/>
</dbReference>
<evidence type="ECO:0000313" key="2">
    <source>
        <dbReference type="EMBL" id="KAF9777919.1"/>
    </source>
</evidence>
<keyword evidence="3" id="KW-1185">Reference proteome</keyword>
<feature type="domain" description="AB hydrolase-1" evidence="1">
    <location>
        <begin position="35"/>
        <end position="273"/>
    </location>
</feature>
<evidence type="ECO:0000259" key="1">
    <source>
        <dbReference type="Pfam" id="PF00561"/>
    </source>
</evidence>
<dbReference type="PANTHER" id="PTHR43433">
    <property type="entry name" value="HYDROLASE, ALPHA/BETA FOLD FAMILY PROTEIN"/>
    <property type="match status" value="1"/>
</dbReference>
<reference evidence="2" key="2">
    <citation type="submission" date="2020-11" db="EMBL/GenBank/DDBJ databases">
        <authorList>
            <consortium name="DOE Joint Genome Institute"/>
            <person name="Kuo A."/>
            <person name="Miyauchi S."/>
            <person name="Kiss E."/>
            <person name="Drula E."/>
            <person name="Kohler A."/>
            <person name="Sanchez-Garcia M."/>
            <person name="Andreopoulos B."/>
            <person name="Barry K.W."/>
            <person name="Bonito G."/>
            <person name="Buee M."/>
            <person name="Carver A."/>
            <person name="Chen C."/>
            <person name="Cichocki N."/>
            <person name="Clum A."/>
            <person name="Culley D."/>
            <person name="Crous P.W."/>
            <person name="Fauchery L."/>
            <person name="Girlanda M."/>
            <person name="Hayes R."/>
            <person name="Keri Z."/>
            <person name="Labutti K."/>
            <person name="Lipzen A."/>
            <person name="Lombard V."/>
            <person name="Magnuson J."/>
            <person name="Maillard F."/>
            <person name="Morin E."/>
            <person name="Murat C."/>
            <person name="Nolan M."/>
            <person name="Ohm R."/>
            <person name="Pangilinan J."/>
            <person name="Pereira M."/>
            <person name="Perotto S."/>
            <person name="Peter M."/>
            <person name="Riley R."/>
            <person name="Sitrit Y."/>
            <person name="Stielow B."/>
            <person name="Szollosi G."/>
            <person name="Zifcakova L."/>
            <person name="Stursova M."/>
            <person name="Spatafora J.W."/>
            <person name="Tedersoo L."/>
            <person name="Vaario L.-M."/>
            <person name="Yamada A."/>
            <person name="Yan M."/>
            <person name="Wang P."/>
            <person name="Xu J."/>
            <person name="Bruns T."/>
            <person name="Baldrian P."/>
            <person name="Vilgalys R."/>
            <person name="Henrissat B."/>
            <person name="Grigoriev I.V."/>
            <person name="Hibbett D."/>
            <person name="Nagy L.G."/>
            <person name="Martin F.M."/>
        </authorList>
    </citation>
    <scope>NUCLEOTIDE SEQUENCE</scope>
    <source>
        <strain evidence="2">UH-Tt-Lm1</strain>
    </source>
</reference>
<dbReference type="AlphaFoldDB" id="A0A9P6L1E4"/>
<dbReference type="OrthoDB" id="19657at2759"/>
<accession>A0A9P6L1E4</accession>
<comment type="caution">
    <text evidence="2">The sequence shown here is derived from an EMBL/GenBank/DDBJ whole genome shotgun (WGS) entry which is preliminary data.</text>
</comment>
<dbReference type="InterPro" id="IPR029058">
    <property type="entry name" value="AB_hydrolase_fold"/>
</dbReference>
<evidence type="ECO:0000313" key="3">
    <source>
        <dbReference type="Proteomes" id="UP000736335"/>
    </source>
</evidence>
<name>A0A9P6L1E4_9AGAM</name>
<dbReference type="PANTHER" id="PTHR43433:SF5">
    <property type="entry name" value="AB HYDROLASE-1 DOMAIN-CONTAINING PROTEIN"/>
    <property type="match status" value="1"/>
</dbReference>
<dbReference type="EMBL" id="WIUZ02000026">
    <property type="protein sequence ID" value="KAF9777919.1"/>
    <property type="molecule type" value="Genomic_DNA"/>
</dbReference>
<dbReference type="Proteomes" id="UP000736335">
    <property type="component" value="Unassembled WGS sequence"/>
</dbReference>
<protein>
    <submittedName>
        <fullName evidence="2">Alpha/beta-hydrolase</fullName>
    </submittedName>
</protein>
<gene>
    <name evidence="2" type="ORF">BJ322DRAFT_518766</name>
</gene>
<dbReference type="Pfam" id="PF00561">
    <property type="entry name" value="Abhydrolase_1"/>
    <property type="match status" value="1"/>
</dbReference>
<sequence>MPLVKVSSNVKMHYIVPSSPDPNKPYIYPSRPTIVMLHPRFFDSHFFAPQFRDGRLTKAYNIVAIDHHYHGRTEAPLDSKPYDFDLVAKAVLGAMDALKIKEAHVLGNSLGAQIATMMAMQAPQRVQSLILIAQNPPVEDEENREQFTFLKESCYDRADDGSDQLASDVVQALHWIYFGDDPSAQGVIDEWVVTTKFRPSNRKLIDKIFSAVLDRRPIDQKEWDKITCPVLIVHGGEDVPAPPAVAQEFHDLLRKADREMHIIDGAPHFLTHTHYRQVNPIIEDFLDKVTGVDSRQAILLSVPQTLQLLPDCHKSISKKPSIFGRFGIKV</sequence>